<evidence type="ECO:0000256" key="1">
    <source>
        <dbReference type="ARBA" id="ARBA00004127"/>
    </source>
</evidence>
<feature type="transmembrane region" description="Helical" evidence="8">
    <location>
        <begin position="555"/>
        <end position="574"/>
    </location>
</feature>
<dbReference type="FunFam" id="1.20.1720.10:FF:000013">
    <property type="entry name" value="Related to multidrug resistance proteins"/>
    <property type="match status" value="1"/>
</dbReference>
<feature type="domain" description="Major facilitator superfamily (MFS) profile" evidence="9">
    <location>
        <begin position="80"/>
        <end position="578"/>
    </location>
</feature>
<evidence type="ECO:0000256" key="7">
    <source>
        <dbReference type="SAM" id="MobiDB-lite"/>
    </source>
</evidence>
<dbReference type="InterPro" id="IPR011701">
    <property type="entry name" value="MFS"/>
</dbReference>
<dbReference type="GO" id="GO:0005886">
    <property type="term" value="C:plasma membrane"/>
    <property type="evidence" value="ECO:0007669"/>
    <property type="project" value="TreeGrafter"/>
</dbReference>
<evidence type="ECO:0000256" key="3">
    <source>
        <dbReference type="ARBA" id="ARBA00022448"/>
    </source>
</evidence>
<feature type="transmembrane region" description="Helical" evidence="8">
    <location>
        <begin position="408"/>
        <end position="426"/>
    </location>
</feature>
<keyword evidence="3" id="KW-0813">Transport</keyword>
<reference evidence="11" key="1">
    <citation type="submission" date="2014-09" db="EMBL/GenBank/DDBJ databases">
        <authorList>
            <person name="Sharma Rahul"/>
            <person name="Thines Marco"/>
        </authorList>
    </citation>
    <scope>NUCLEOTIDE SEQUENCE [LARGE SCALE GENOMIC DNA]</scope>
</reference>
<dbReference type="PANTHER" id="PTHR23501">
    <property type="entry name" value="MAJOR FACILITATOR SUPERFAMILY"/>
    <property type="match status" value="1"/>
</dbReference>
<dbReference type="Pfam" id="PF07690">
    <property type="entry name" value="MFS_1"/>
    <property type="match status" value="1"/>
</dbReference>
<dbReference type="Gene3D" id="1.20.1250.20">
    <property type="entry name" value="MFS general substrate transporter like domains"/>
    <property type="match status" value="1"/>
</dbReference>
<name>A0A0N7L9T4_9BASI</name>
<dbReference type="STRING" id="401625.A0A0N7L9T4"/>
<feature type="transmembrane region" description="Helical" evidence="8">
    <location>
        <begin position="203"/>
        <end position="225"/>
    </location>
</feature>
<feature type="transmembrane region" description="Helical" evidence="8">
    <location>
        <begin position="267"/>
        <end position="291"/>
    </location>
</feature>
<evidence type="ECO:0000256" key="5">
    <source>
        <dbReference type="ARBA" id="ARBA00022989"/>
    </source>
</evidence>
<feature type="transmembrane region" description="Helical" evidence="8">
    <location>
        <begin position="438"/>
        <end position="457"/>
    </location>
</feature>
<feature type="transmembrane region" description="Helical" evidence="8">
    <location>
        <begin position="145"/>
        <end position="164"/>
    </location>
</feature>
<dbReference type="SUPFAM" id="SSF103473">
    <property type="entry name" value="MFS general substrate transporter"/>
    <property type="match status" value="1"/>
</dbReference>
<evidence type="ECO:0000256" key="6">
    <source>
        <dbReference type="ARBA" id="ARBA00023136"/>
    </source>
</evidence>
<dbReference type="Proteomes" id="UP000054845">
    <property type="component" value="Unassembled WGS sequence"/>
</dbReference>
<evidence type="ECO:0000256" key="2">
    <source>
        <dbReference type="ARBA" id="ARBA00008335"/>
    </source>
</evidence>
<dbReference type="GO" id="GO:0022857">
    <property type="term" value="F:transmembrane transporter activity"/>
    <property type="evidence" value="ECO:0007669"/>
    <property type="project" value="InterPro"/>
</dbReference>
<organism evidence="10 11">
    <name type="scientific">Ceraceosorus bombacis</name>
    <dbReference type="NCBI Taxonomy" id="401625"/>
    <lineage>
        <taxon>Eukaryota</taxon>
        <taxon>Fungi</taxon>
        <taxon>Dikarya</taxon>
        <taxon>Basidiomycota</taxon>
        <taxon>Ustilaginomycotina</taxon>
        <taxon>Exobasidiomycetes</taxon>
        <taxon>Ceraceosorales</taxon>
        <taxon>Ceraceosoraceae</taxon>
        <taxon>Ceraceosorus</taxon>
    </lineage>
</organism>
<dbReference type="PRINTS" id="PR01036">
    <property type="entry name" value="TCRTETB"/>
</dbReference>
<feature type="transmembrane region" description="Helical" evidence="8">
    <location>
        <begin position="297"/>
        <end position="318"/>
    </location>
</feature>
<evidence type="ECO:0000256" key="8">
    <source>
        <dbReference type="SAM" id="Phobius"/>
    </source>
</evidence>
<feature type="transmembrane region" description="Helical" evidence="8">
    <location>
        <begin position="339"/>
        <end position="361"/>
    </location>
</feature>
<dbReference type="EMBL" id="CCYA01000247">
    <property type="protein sequence ID" value="CEH14674.1"/>
    <property type="molecule type" value="Genomic_DNA"/>
</dbReference>
<keyword evidence="6 8" id="KW-0472">Membrane</keyword>
<dbReference type="InterPro" id="IPR020846">
    <property type="entry name" value="MFS_dom"/>
</dbReference>
<feature type="region of interest" description="Disordered" evidence="7">
    <location>
        <begin position="22"/>
        <end position="59"/>
    </location>
</feature>
<feature type="compositionally biased region" description="Polar residues" evidence="7">
    <location>
        <begin position="40"/>
        <end position="55"/>
    </location>
</feature>
<protein>
    <submittedName>
        <fullName evidence="10">Predicted transporter (Major facilitator superfamily)</fullName>
    </submittedName>
</protein>
<evidence type="ECO:0000313" key="11">
    <source>
        <dbReference type="Proteomes" id="UP000054845"/>
    </source>
</evidence>
<accession>A0A0N7L9T4</accession>
<keyword evidence="5 8" id="KW-1133">Transmembrane helix</keyword>
<feature type="transmembrane region" description="Helical" evidence="8">
    <location>
        <begin position="478"/>
        <end position="496"/>
    </location>
</feature>
<dbReference type="OrthoDB" id="10021397at2759"/>
<feature type="compositionally biased region" description="Basic and acidic residues" evidence="7">
    <location>
        <begin position="585"/>
        <end position="596"/>
    </location>
</feature>
<evidence type="ECO:0000259" key="9">
    <source>
        <dbReference type="PROSITE" id="PS50850"/>
    </source>
</evidence>
<dbReference type="PROSITE" id="PS50850">
    <property type="entry name" value="MFS"/>
    <property type="match status" value="1"/>
</dbReference>
<keyword evidence="4 8" id="KW-0812">Transmembrane</keyword>
<sequence>MSAEQDVKGELRIGSSVAAAEERFASGGTDPMKSPEGLASTVQSPNTSGSASPVSQDVEKQSHVFNEQTNYLPPRKLIPIFLALAGIDFVALMDQTTLSVALPIIASDFNAGAQSSFVSSAYFISSTACQLLYGRVSDITGRKALLMAGLAVFFLGSLASSLAPDIITLSVFRAITGVGGGGLMTLAQIIVSDVVSLRQRGKYQGILGAVVALSNGVGPVIGGALASNSSWRNIFRLMLPCSFVGAVAAWIWMPLKPVTGNWRKKFVAIDWLGALLSLAAATLVVLGLTWASDYDWVSVHVLVPLLIGVATAIVFCLWQYWGDKPSRPALMPMQIFKSSIVCGACITQTINGWLFVTQVYFIPQFYQLAYGYTPTVAGALILPLTVVQTVASTLSGLLITWTGRYREILLLGWAMWSIGLGLFSTLDESSNLGKQVGFGLLAGVGVGATLQPSLIAIQGAVDRKQMAAVTATRMFVRNLGGALGLALAGTIVNNSASSFLSPLPGWDDERIRQALNNPSTFLNDGTTASSAAASALNSNDIAALRQGYRKGFKNVFILLASLGAFSFFVALFLMKQKTIDREDDAALRKQAEQSLEKKRRSSQTTPHAPPSTDEASEARGQPGSKNVSAHQEAPTPNRTDQSRPPSSVTIYTTRQSLEGRIPK</sequence>
<feature type="transmembrane region" description="Helical" evidence="8">
    <location>
        <begin position="237"/>
        <end position="255"/>
    </location>
</feature>
<feature type="transmembrane region" description="Helical" evidence="8">
    <location>
        <begin position="170"/>
        <end position="191"/>
    </location>
</feature>
<feature type="region of interest" description="Disordered" evidence="7">
    <location>
        <begin position="585"/>
        <end position="663"/>
    </location>
</feature>
<keyword evidence="11" id="KW-1185">Reference proteome</keyword>
<evidence type="ECO:0000256" key="4">
    <source>
        <dbReference type="ARBA" id="ARBA00022692"/>
    </source>
</evidence>
<dbReference type="GO" id="GO:0012505">
    <property type="term" value="C:endomembrane system"/>
    <property type="evidence" value="ECO:0007669"/>
    <property type="project" value="UniProtKB-SubCell"/>
</dbReference>
<dbReference type="AlphaFoldDB" id="A0A0N7L9T4"/>
<dbReference type="InterPro" id="IPR036259">
    <property type="entry name" value="MFS_trans_sf"/>
</dbReference>
<comment type="subcellular location">
    <subcellularLocation>
        <location evidence="1">Endomembrane system</location>
        <topology evidence="1">Multi-pass membrane protein</topology>
    </subcellularLocation>
</comment>
<comment type="similarity">
    <text evidence="2">Belongs to the major facilitator superfamily.</text>
</comment>
<dbReference type="Gene3D" id="1.20.1720.10">
    <property type="entry name" value="Multidrug resistance protein D"/>
    <property type="match status" value="1"/>
</dbReference>
<dbReference type="PANTHER" id="PTHR23501:SF189">
    <property type="entry name" value="DRUG TRANSPORTER, PUTATIVE (AFU_ORTHOLOGUE AFUA_4G03920)-RELATED"/>
    <property type="match status" value="1"/>
</dbReference>
<feature type="transmembrane region" description="Helical" evidence="8">
    <location>
        <begin position="381"/>
        <end position="401"/>
    </location>
</feature>
<proteinExistence type="inferred from homology"/>
<evidence type="ECO:0000313" key="10">
    <source>
        <dbReference type="EMBL" id="CEH14674.1"/>
    </source>
</evidence>
<dbReference type="CDD" id="cd17502">
    <property type="entry name" value="MFS_Azr1_MDR_like"/>
    <property type="match status" value="1"/>
</dbReference>
<feature type="compositionally biased region" description="Polar residues" evidence="7">
    <location>
        <begin position="623"/>
        <end position="656"/>
    </location>
</feature>